<dbReference type="Proteomes" id="UP000343317">
    <property type="component" value="Unassembled WGS sequence"/>
</dbReference>
<accession>A0A5E4VVF2</accession>
<proteinExistence type="predicted"/>
<protein>
    <submittedName>
        <fullName evidence="1">Uncharacterized protein</fullName>
    </submittedName>
</protein>
<evidence type="ECO:0000313" key="1">
    <source>
        <dbReference type="EMBL" id="VVE15486.1"/>
    </source>
</evidence>
<gene>
    <name evidence="1" type="ORF">PHO31112_02851</name>
</gene>
<keyword evidence="2" id="KW-1185">Reference proteome</keyword>
<organism evidence="1 2">
    <name type="scientific">Pandoraea horticolens</name>
    <dbReference type="NCBI Taxonomy" id="2508298"/>
    <lineage>
        <taxon>Bacteria</taxon>
        <taxon>Pseudomonadati</taxon>
        <taxon>Pseudomonadota</taxon>
        <taxon>Betaproteobacteria</taxon>
        <taxon>Burkholderiales</taxon>
        <taxon>Burkholderiaceae</taxon>
        <taxon>Pandoraea</taxon>
    </lineage>
</organism>
<dbReference type="EMBL" id="CABPSM010000007">
    <property type="protein sequence ID" value="VVE15486.1"/>
    <property type="molecule type" value="Genomic_DNA"/>
</dbReference>
<evidence type="ECO:0000313" key="2">
    <source>
        <dbReference type="Proteomes" id="UP000343317"/>
    </source>
</evidence>
<name>A0A5E4VVF2_9BURK</name>
<dbReference type="AlphaFoldDB" id="A0A5E4VVF2"/>
<reference evidence="1 2" key="1">
    <citation type="submission" date="2019-08" db="EMBL/GenBank/DDBJ databases">
        <authorList>
            <person name="Peeters C."/>
        </authorList>
    </citation>
    <scope>NUCLEOTIDE SEQUENCE [LARGE SCALE GENOMIC DNA]</scope>
    <source>
        <strain evidence="1 2">LMG 31112</strain>
    </source>
</reference>
<sequence length="79" mass="8203">MHGEYLGNSLDYGPGWVYHGLLTGPVSQVTLLLDCLLAGELLPANLLLDMQAASVLGSPIAGRPWISAGYALGSYAGLC</sequence>